<evidence type="ECO:0000313" key="1">
    <source>
        <dbReference type="EMBL" id="KAG4415100.1"/>
    </source>
</evidence>
<dbReference type="Proteomes" id="UP000664132">
    <property type="component" value="Unassembled WGS sequence"/>
</dbReference>
<proteinExistence type="predicted"/>
<protein>
    <submittedName>
        <fullName evidence="1">Uncharacterized protein</fullName>
    </submittedName>
</protein>
<dbReference type="EMBL" id="JAFJYH010000236">
    <property type="protein sequence ID" value="KAG4415100.1"/>
    <property type="molecule type" value="Genomic_DNA"/>
</dbReference>
<accession>A0A8H7T9S3</accession>
<comment type="caution">
    <text evidence="1">The sequence shown here is derived from an EMBL/GenBank/DDBJ whole genome shotgun (WGS) entry which is preliminary data.</text>
</comment>
<dbReference type="OrthoDB" id="3924768at2759"/>
<organism evidence="1 2">
    <name type="scientific">Cadophora malorum</name>
    <dbReference type="NCBI Taxonomy" id="108018"/>
    <lineage>
        <taxon>Eukaryota</taxon>
        <taxon>Fungi</taxon>
        <taxon>Dikarya</taxon>
        <taxon>Ascomycota</taxon>
        <taxon>Pezizomycotina</taxon>
        <taxon>Leotiomycetes</taxon>
        <taxon>Helotiales</taxon>
        <taxon>Ploettnerulaceae</taxon>
        <taxon>Cadophora</taxon>
    </lineage>
</organism>
<evidence type="ECO:0000313" key="2">
    <source>
        <dbReference type="Proteomes" id="UP000664132"/>
    </source>
</evidence>
<dbReference type="AlphaFoldDB" id="A0A8H7T9S3"/>
<keyword evidence="2" id="KW-1185">Reference proteome</keyword>
<reference evidence="1" key="1">
    <citation type="submission" date="2021-02" db="EMBL/GenBank/DDBJ databases">
        <title>Genome sequence Cadophora malorum strain M34.</title>
        <authorList>
            <person name="Stefanovic E."/>
            <person name="Vu D."/>
            <person name="Scully C."/>
            <person name="Dijksterhuis J."/>
            <person name="Roader J."/>
            <person name="Houbraken J."/>
        </authorList>
    </citation>
    <scope>NUCLEOTIDE SEQUENCE</scope>
    <source>
        <strain evidence="1">M34</strain>
    </source>
</reference>
<name>A0A8H7T9S3_9HELO</name>
<sequence>MDQKQHPKRRAPNLEIDTASNTTLYHIYHTGYYKNGYSIHTQSDSNTPLNRFPDTTVGTEIHTESAQPSLFSCRRTKTSPKKICKAKALDNPRCDPRTETSPYFVHLPTLYGKNPPYTLRHGGTKAAPTACLLHCSAFWRTWKLEFGDILAQPGVVDGRGAVSIKYGTTKGSDETFQGYEVRGKRYIGESGKAWHQLQATQNEKDVDLAEKPKPEEVVLLKWTAPLSSRTREYQFTWRGFDFVWKGSHTVQPCKKLYRPFLRYNNLKLVVYIPGYGGEEANELILARYMSVASGRKSGRLEVYQHAIDYFLSQHAAALQQYEPAPTDASHGTHEQEKSPTVRTLVLESSAKTSQRIADVVVGTAMCMIIGEFTKRQVLISIILALLGAYDS</sequence>
<gene>
    <name evidence="1" type="ORF">IFR04_011779</name>
</gene>